<name>A0ABR9CNV0_9HYPH</name>
<organism evidence="2 3">
    <name type="scientific">Roseibium litorale</name>
    <dbReference type="NCBI Taxonomy" id="2803841"/>
    <lineage>
        <taxon>Bacteria</taxon>
        <taxon>Pseudomonadati</taxon>
        <taxon>Pseudomonadota</taxon>
        <taxon>Alphaproteobacteria</taxon>
        <taxon>Hyphomicrobiales</taxon>
        <taxon>Stappiaceae</taxon>
        <taxon>Roseibium</taxon>
    </lineage>
</organism>
<comment type="caution">
    <text evidence="2">The sequence shown here is derived from an EMBL/GenBank/DDBJ whole genome shotgun (WGS) entry which is preliminary data.</text>
</comment>
<keyword evidence="1" id="KW-0732">Signal</keyword>
<accession>A0ABR9CNV0</accession>
<dbReference type="Pfam" id="PF04214">
    <property type="entry name" value="DUF411"/>
    <property type="match status" value="1"/>
</dbReference>
<dbReference type="RefSeq" id="WP_192148670.1">
    <property type="nucleotide sequence ID" value="NZ_JACYXI010000008.1"/>
</dbReference>
<reference evidence="2 3" key="2">
    <citation type="journal article" date="2021" name="Int. J. Syst. Evol. Microbiol.">
        <title>Roseibium litorale sp. nov., isolated from a tidal flat sediment and proposal for the reclassification of Labrenzia polysiphoniae as Roseibium polysiphoniae comb. nov.</title>
        <authorList>
            <person name="Liu Y."/>
            <person name="Pei T."/>
            <person name="Du J."/>
            <person name="Chao M."/>
            <person name="Deng M.R."/>
            <person name="Zhu H."/>
        </authorList>
    </citation>
    <scope>NUCLEOTIDE SEQUENCE [LARGE SCALE GENOMIC DNA]</scope>
    <source>
        <strain evidence="2 3">4C16A</strain>
    </source>
</reference>
<dbReference type="EMBL" id="JACYXI010000008">
    <property type="protein sequence ID" value="MBD8892536.1"/>
    <property type="molecule type" value="Genomic_DNA"/>
</dbReference>
<keyword evidence="3" id="KW-1185">Reference proteome</keyword>
<dbReference type="InterPro" id="IPR007332">
    <property type="entry name" value="DUF411"/>
</dbReference>
<evidence type="ECO:0000313" key="2">
    <source>
        <dbReference type="EMBL" id="MBD8892536.1"/>
    </source>
</evidence>
<gene>
    <name evidence="2" type="ORF">IG616_13365</name>
</gene>
<feature type="signal peptide" evidence="1">
    <location>
        <begin position="1"/>
        <end position="23"/>
    </location>
</feature>
<evidence type="ECO:0000313" key="3">
    <source>
        <dbReference type="Proteomes" id="UP000632063"/>
    </source>
</evidence>
<dbReference type="Proteomes" id="UP000632063">
    <property type="component" value="Unassembled WGS sequence"/>
</dbReference>
<proteinExistence type="predicted"/>
<feature type="chain" id="PRO_5045441311" evidence="1">
    <location>
        <begin position="24"/>
        <end position="155"/>
    </location>
</feature>
<dbReference type="SUPFAM" id="SSF52833">
    <property type="entry name" value="Thioredoxin-like"/>
    <property type="match status" value="1"/>
</dbReference>
<evidence type="ECO:0000256" key="1">
    <source>
        <dbReference type="SAM" id="SignalP"/>
    </source>
</evidence>
<dbReference type="InterPro" id="IPR036249">
    <property type="entry name" value="Thioredoxin-like_sf"/>
</dbReference>
<protein>
    <submittedName>
        <fullName evidence="2">DUF411 domain-containing protein</fullName>
    </submittedName>
</protein>
<sequence>MTRRIAAFLLIGSALSVSQAAFAAGDGNTITVYKSPWCGCCEIWTDAAREAGFQVVIEDMEDLSGVKQQAGVPEEMQACHTAVIGDDRKYIIEGHVPLEAIRKMMTERPDVRGIAVPGMPQGSLGMSYDPTAKYTVFTFGSKASGAPQPYMRMGE</sequence>
<reference evidence="3" key="1">
    <citation type="submission" date="2020-09" db="EMBL/GenBank/DDBJ databases">
        <title>The genome sequence of strain Labrenzia suaedae 4C16A.</title>
        <authorList>
            <person name="Liu Y."/>
        </authorList>
    </citation>
    <scope>NUCLEOTIDE SEQUENCE [LARGE SCALE GENOMIC DNA]</scope>
    <source>
        <strain evidence="3">4C16A</strain>
    </source>
</reference>